<proteinExistence type="predicted"/>
<reference evidence="1" key="1">
    <citation type="journal article" date="2023" name="G3 (Bethesda)">
        <title>Whole genome assembly and annotation of the endangered Caribbean coral Acropora cervicornis.</title>
        <authorList>
            <person name="Selwyn J.D."/>
            <person name="Vollmer S.V."/>
        </authorList>
    </citation>
    <scope>NUCLEOTIDE SEQUENCE</scope>
    <source>
        <strain evidence="1">K2</strain>
    </source>
</reference>
<dbReference type="Proteomes" id="UP001249851">
    <property type="component" value="Unassembled WGS sequence"/>
</dbReference>
<name>A0AAD9QV61_ACRCE</name>
<accession>A0AAD9QV61</accession>
<keyword evidence="2" id="KW-1185">Reference proteome</keyword>
<evidence type="ECO:0000313" key="1">
    <source>
        <dbReference type="EMBL" id="KAK2567975.1"/>
    </source>
</evidence>
<dbReference type="EMBL" id="JARQWQ010000013">
    <property type="protein sequence ID" value="KAK2567975.1"/>
    <property type="molecule type" value="Genomic_DNA"/>
</dbReference>
<sequence length="103" mass="12627">MKSYMKFRLITFSLFFYIKTNAFFLVCSDTATYVPFCPWLFVCIEIQIRIRQTLELSRIMLKSIRKRFKFGDSKCRFEDKRMVLDFLFHPHKMQIQRNDLSDF</sequence>
<dbReference type="AlphaFoldDB" id="A0AAD9QV61"/>
<organism evidence="1 2">
    <name type="scientific">Acropora cervicornis</name>
    <name type="common">Staghorn coral</name>
    <dbReference type="NCBI Taxonomy" id="6130"/>
    <lineage>
        <taxon>Eukaryota</taxon>
        <taxon>Metazoa</taxon>
        <taxon>Cnidaria</taxon>
        <taxon>Anthozoa</taxon>
        <taxon>Hexacorallia</taxon>
        <taxon>Scleractinia</taxon>
        <taxon>Astrocoeniina</taxon>
        <taxon>Acroporidae</taxon>
        <taxon>Acropora</taxon>
    </lineage>
</organism>
<comment type="caution">
    <text evidence="1">The sequence shown here is derived from an EMBL/GenBank/DDBJ whole genome shotgun (WGS) entry which is preliminary data.</text>
</comment>
<gene>
    <name evidence="1" type="ORF">P5673_007875</name>
</gene>
<reference evidence="1" key="2">
    <citation type="journal article" date="2023" name="Science">
        <title>Genomic signatures of disease resistance in endangered staghorn corals.</title>
        <authorList>
            <person name="Vollmer S.V."/>
            <person name="Selwyn J.D."/>
            <person name="Despard B.A."/>
            <person name="Roesel C.L."/>
        </authorList>
    </citation>
    <scope>NUCLEOTIDE SEQUENCE</scope>
    <source>
        <strain evidence="1">K2</strain>
    </source>
</reference>
<protein>
    <submittedName>
        <fullName evidence="1">Uncharacterized protein</fullName>
    </submittedName>
</protein>
<evidence type="ECO:0000313" key="2">
    <source>
        <dbReference type="Proteomes" id="UP001249851"/>
    </source>
</evidence>